<gene>
    <name evidence="1" type="ORF">SAMN05878282_11282</name>
</gene>
<name>A0A1N6XC69_AQUAC</name>
<dbReference type="EMBL" id="FTMP01000012">
    <property type="protein sequence ID" value="SIQ99952.1"/>
    <property type="molecule type" value="Genomic_DNA"/>
</dbReference>
<accession>A0A1N6XC69</accession>
<dbReference type="AlphaFoldDB" id="A0A1N6XC69"/>
<evidence type="ECO:0000313" key="2">
    <source>
        <dbReference type="Proteomes" id="UP000185841"/>
    </source>
</evidence>
<evidence type="ECO:0000313" key="1">
    <source>
        <dbReference type="EMBL" id="SIQ99952.1"/>
    </source>
</evidence>
<dbReference type="Proteomes" id="UP000185841">
    <property type="component" value="Unassembled WGS sequence"/>
</dbReference>
<reference evidence="1 2" key="1">
    <citation type="submission" date="2017-01" db="EMBL/GenBank/DDBJ databases">
        <authorList>
            <person name="Mah S.A."/>
            <person name="Swanson W.J."/>
            <person name="Moy G.W."/>
            <person name="Vacquier V.D."/>
        </authorList>
    </citation>
    <scope>NUCLEOTIDE SEQUENCE [LARGE SCALE GENOMIC DNA]</scope>
    <source>
        <strain evidence="1 2">RU36E</strain>
    </source>
</reference>
<proteinExistence type="predicted"/>
<organism evidence="1 2">
    <name type="scientific">Aquipseudomonas alcaligenes</name>
    <name type="common">Pseudomonas alcaligenes</name>
    <dbReference type="NCBI Taxonomy" id="43263"/>
    <lineage>
        <taxon>Bacteria</taxon>
        <taxon>Pseudomonadati</taxon>
        <taxon>Pseudomonadota</taxon>
        <taxon>Gammaproteobacteria</taxon>
        <taxon>Pseudomonadales</taxon>
        <taxon>Pseudomonadaceae</taxon>
        <taxon>Aquipseudomonas</taxon>
    </lineage>
</organism>
<protein>
    <submittedName>
        <fullName evidence="1">Uncharacterized protein</fullName>
    </submittedName>
</protein>
<sequence length="51" mass="5552">MFFSNALEAIRTAEFFALKSKLPYAIYSAGAGFVVQVLTQPTGAELETVRP</sequence>
<dbReference type="RefSeq" id="WP_175613992.1">
    <property type="nucleotide sequence ID" value="NZ_FTMP01000012.1"/>
</dbReference>